<accession>A0A2S5TK82</accession>
<name>A0A2S5TK82_9GAMM</name>
<evidence type="ECO:0000256" key="1">
    <source>
        <dbReference type="ARBA" id="ARBA00004127"/>
    </source>
</evidence>
<evidence type="ECO:0000256" key="2">
    <source>
        <dbReference type="ARBA" id="ARBA00022692"/>
    </source>
</evidence>
<feature type="transmembrane region" description="Helical" evidence="5">
    <location>
        <begin position="275"/>
        <end position="294"/>
    </location>
</feature>
<evidence type="ECO:0000259" key="6">
    <source>
        <dbReference type="SMART" id="SM00752"/>
    </source>
</evidence>
<keyword evidence="2 5" id="KW-0812">Transmembrane</keyword>
<dbReference type="EMBL" id="PSNW01000001">
    <property type="protein sequence ID" value="PPE75373.1"/>
    <property type="molecule type" value="Genomic_DNA"/>
</dbReference>
<keyword evidence="3 5" id="KW-1133">Transmembrane helix</keyword>
<protein>
    <recommendedName>
        <fullName evidence="6">HTTM-like domain-containing protein</fullName>
    </recommendedName>
</protein>
<dbReference type="InterPro" id="IPR011020">
    <property type="entry name" value="HTTM-like"/>
</dbReference>
<comment type="subcellular location">
    <subcellularLocation>
        <location evidence="1">Endomembrane system</location>
        <topology evidence="1">Multi-pass membrane protein</topology>
    </subcellularLocation>
</comment>
<dbReference type="PANTHER" id="PTHR39535">
    <property type="entry name" value="SPORULATION-DELAYING PROTEIN SDPB"/>
    <property type="match status" value="1"/>
</dbReference>
<dbReference type="InterPro" id="IPR052964">
    <property type="entry name" value="Sporulation_signal_mat"/>
</dbReference>
<feature type="transmembrane region" description="Helical" evidence="5">
    <location>
        <begin position="163"/>
        <end position="185"/>
    </location>
</feature>
<dbReference type="RefSeq" id="WP_104228339.1">
    <property type="nucleotide sequence ID" value="NZ_PSNW01000001.1"/>
</dbReference>
<sequence>MSPDFAARHPRLAELFGLDLRSLALFRALLGGILFWLSLGSLCDLSALYSDGGVLPRGWVMASDSPWRLSLYFLNGTALFSGLLLLVQVALAAMLALGWRTRLAAVLGFVLQASVVSRAPLAAGAADLLLTCLLFWSAFLPLGSRWSVDAALAARPPPPENLHVSWAGAGLLLQVLSVYFFSALLRSGPEWRGEGTALYYLLSLDGQATALGRWLLEAPGLLEVLTPALWWLSLLAAPLALLPLASRHGRALLLPLLALMQLLLLLSLRQGALPLLGLAGLAVLLGPGFWQWTAGRRPPAAGLRIYHDRDRPASLRNSLLLQQFLVLPQAQLGAAQDAPRARALLQANRSWVVIDIDDQAYLRWAALATLLRHSPLLSWLHRPAKLPAVERLGDRLHGWLAARPAGAARPGREIRWETPPGWQRVAAVFLVLILAWNATTVGWLPGAVQRLLAPPLQALRLDQSWGLDAPSPSRDGGWFVAAGRTAQGREIDLLRPRAAPDFSQAAVYGDGQRWQRLRDRLALDAYAAHRPYYARWLCRRWNAGPDEALSSVRLVHVLRPTPPPGGAATQPEQRILLQQECAARG</sequence>
<feature type="transmembrane region" description="Helical" evidence="5">
    <location>
        <begin position="228"/>
        <end position="245"/>
    </location>
</feature>
<feature type="domain" description="HTTM-like" evidence="6">
    <location>
        <begin position="15"/>
        <end position="289"/>
    </location>
</feature>
<feature type="transmembrane region" description="Helical" evidence="5">
    <location>
        <begin position="252"/>
        <end position="269"/>
    </location>
</feature>
<feature type="transmembrane region" description="Helical" evidence="5">
    <location>
        <begin position="120"/>
        <end position="143"/>
    </location>
</feature>
<dbReference type="AlphaFoldDB" id="A0A2S5TK82"/>
<dbReference type="GO" id="GO:0012505">
    <property type="term" value="C:endomembrane system"/>
    <property type="evidence" value="ECO:0007669"/>
    <property type="project" value="UniProtKB-SubCell"/>
</dbReference>
<feature type="transmembrane region" description="Helical" evidence="5">
    <location>
        <begin position="197"/>
        <end position="216"/>
    </location>
</feature>
<proteinExistence type="predicted"/>
<dbReference type="PANTHER" id="PTHR39535:SF2">
    <property type="entry name" value="HTTM DOMAIN-CONTAINING PROTEIN"/>
    <property type="match status" value="1"/>
</dbReference>
<evidence type="ECO:0000256" key="4">
    <source>
        <dbReference type="ARBA" id="ARBA00023136"/>
    </source>
</evidence>
<comment type="caution">
    <text evidence="7">The sequence shown here is derived from an EMBL/GenBank/DDBJ whole genome shotgun (WGS) entry which is preliminary data.</text>
</comment>
<keyword evidence="8" id="KW-1185">Reference proteome</keyword>
<evidence type="ECO:0000313" key="8">
    <source>
        <dbReference type="Proteomes" id="UP000238220"/>
    </source>
</evidence>
<organism evidence="7 8">
    <name type="scientific">Solimonas fluminis</name>
    <dbReference type="NCBI Taxonomy" id="2086571"/>
    <lineage>
        <taxon>Bacteria</taxon>
        <taxon>Pseudomonadati</taxon>
        <taxon>Pseudomonadota</taxon>
        <taxon>Gammaproteobacteria</taxon>
        <taxon>Nevskiales</taxon>
        <taxon>Nevskiaceae</taxon>
        <taxon>Solimonas</taxon>
    </lineage>
</organism>
<feature type="transmembrane region" description="Helical" evidence="5">
    <location>
        <begin position="425"/>
        <end position="444"/>
    </location>
</feature>
<gene>
    <name evidence="7" type="ORF">C3942_00280</name>
</gene>
<feature type="transmembrane region" description="Helical" evidence="5">
    <location>
        <begin position="28"/>
        <end position="49"/>
    </location>
</feature>
<dbReference type="OrthoDB" id="128729at2"/>
<evidence type="ECO:0000313" key="7">
    <source>
        <dbReference type="EMBL" id="PPE75373.1"/>
    </source>
</evidence>
<keyword evidence="4 5" id="KW-0472">Membrane</keyword>
<dbReference type="SMART" id="SM00752">
    <property type="entry name" value="HTTM"/>
    <property type="match status" value="1"/>
</dbReference>
<dbReference type="Proteomes" id="UP000238220">
    <property type="component" value="Unassembled WGS sequence"/>
</dbReference>
<reference evidence="7 8" key="1">
    <citation type="submission" date="2018-02" db="EMBL/GenBank/DDBJ databases">
        <title>Genome sequencing of Solimonas sp. HR-BB.</title>
        <authorList>
            <person name="Lee Y."/>
            <person name="Jeon C.O."/>
        </authorList>
    </citation>
    <scope>NUCLEOTIDE SEQUENCE [LARGE SCALE GENOMIC DNA]</scope>
    <source>
        <strain evidence="7 8">HR-BB</strain>
    </source>
</reference>
<evidence type="ECO:0000256" key="3">
    <source>
        <dbReference type="ARBA" id="ARBA00022989"/>
    </source>
</evidence>
<evidence type="ECO:0000256" key="5">
    <source>
        <dbReference type="SAM" id="Phobius"/>
    </source>
</evidence>
<feature type="transmembrane region" description="Helical" evidence="5">
    <location>
        <begin position="69"/>
        <end position="99"/>
    </location>
</feature>